<dbReference type="EMBL" id="CM042025">
    <property type="protein sequence ID" value="KAI3808633.1"/>
    <property type="molecule type" value="Genomic_DNA"/>
</dbReference>
<organism evidence="1 2">
    <name type="scientific">Smallanthus sonchifolius</name>
    <dbReference type="NCBI Taxonomy" id="185202"/>
    <lineage>
        <taxon>Eukaryota</taxon>
        <taxon>Viridiplantae</taxon>
        <taxon>Streptophyta</taxon>
        <taxon>Embryophyta</taxon>
        <taxon>Tracheophyta</taxon>
        <taxon>Spermatophyta</taxon>
        <taxon>Magnoliopsida</taxon>
        <taxon>eudicotyledons</taxon>
        <taxon>Gunneridae</taxon>
        <taxon>Pentapetalae</taxon>
        <taxon>asterids</taxon>
        <taxon>campanulids</taxon>
        <taxon>Asterales</taxon>
        <taxon>Asteraceae</taxon>
        <taxon>Asteroideae</taxon>
        <taxon>Heliantheae alliance</taxon>
        <taxon>Millerieae</taxon>
        <taxon>Smallanthus</taxon>
    </lineage>
</organism>
<dbReference type="Proteomes" id="UP001056120">
    <property type="component" value="Linkage Group LG08"/>
</dbReference>
<keyword evidence="2" id="KW-1185">Reference proteome</keyword>
<accession>A0ACB9ILS2</accession>
<comment type="caution">
    <text evidence="1">The sequence shown here is derived from an EMBL/GenBank/DDBJ whole genome shotgun (WGS) entry which is preliminary data.</text>
</comment>
<sequence>MGLGLLGLHSLDWSQCPPRDSLRVSSRSSQDSVSHSLPMKRIRLKIKNHNHTPSTVNQKSTFAPQIYHCGKAAQECNKGKQGEGDQIWNTDTYVVMEPGKAKEFVNLEELRVRLKGWLENWPTKSLHPDLVRFESIDDAGSFHLLLPLVYPCLSSTIVFFIFLEKTLQPS</sequence>
<evidence type="ECO:0000313" key="2">
    <source>
        <dbReference type="Proteomes" id="UP001056120"/>
    </source>
</evidence>
<reference evidence="2" key="1">
    <citation type="journal article" date="2022" name="Mol. Ecol. Resour.">
        <title>The genomes of chicory, endive, great burdock and yacon provide insights into Asteraceae palaeo-polyploidization history and plant inulin production.</title>
        <authorList>
            <person name="Fan W."/>
            <person name="Wang S."/>
            <person name="Wang H."/>
            <person name="Wang A."/>
            <person name="Jiang F."/>
            <person name="Liu H."/>
            <person name="Zhao H."/>
            <person name="Xu D."/>
            <person name="Zhang Y."/>
        </authorList>
    </citation>
    <scope>NUCLEOTIDE SEQUENCE [LARGE SCALE GENOMIC DNA]</scope>
    <source>
        <strain evidence="2">cv. Yunnan</strain>
    </source>
</reference>
<gene>
    <name evidence="1" type="ORF">L1987_24590</name>
</gene>
<evidence type="ECO:0000313" key="1">
    <source>
        <dbReference type="EMBL" id="KAI3808633.1"/>
    </source>
</evidence>
<proteinExistence type="predicted"/>
<protein>
    <submittedName>
        <fullName evidence="1">Uncharacterized protein</fullName>
    </submittedName>
</protein>
<reference evidence="1 2" key="2">
    <citation type="journal article" date="2022" name="Mol. Ecol. Resour.">
        <title>The genomes of chicory, endive, great burdock and yacon provide insights into Asteraceae paleo-polyploidization history and plant inulin production.</title>
        <authorList>
            <person name="Fan W."/>
            <person name="Wang S."/>
            <person name="Wang H."/>
            <person name="Wang A."/>
            <person name="Jiang F."/>
            <person name="Liu H."/>
            <person name="Zhao H."/>
            <person name="Xu D."/>
            <person name="Zhang Y."/>
        </authorList>
    </citation>
    <scope>NUCLEOTIDE SEQUENCE [LARGE SCALE GENOMIC DNA]</scope>
    <source>
        <strain evidence="2">cv. Yunnan</strain>
        <tissue evidence="1">Leaves</tissue>
    </source>
</reference>
<name>A0ACB9ILS2_9ASTR</name>